<evidence type="ECO:0000313" key="2">
    <source>
        <dbReference type="Proteomes" id="UP000653477"/>
    </source>
</evidence>
<dbReference type="InterPro" id="IPR029470">
    <property type="entry name" value="PDDEXK_4"/>
</dbReference>
<accession>A0ABQ2H9G2</accession>
<proteinExistence type="predicted"/>
<protein>
    <recommendedName>
        <fullName evidence="3">PD-(D/E)XK nuclease superfamily protein</fullName>
    </recommendedName>
</protein>
<name>A0ABQ2H9G2_9PORP</name>
<dbReference type="EMBL" id="BMPU01000003">
    <property type="protein sequence ID" value="GGM54570.1"/>
    <property type="molecule type" value="Genomic_DNA"/>
</dbReference>
<comment type="caution">
    <text evidence="1">The sequence shown here is derived from an EMBL/GenBank/DDBJ whole genome shotgun (WGS) entry which is preliminary data.</text>
</comment>
<evidence type="ECO:0008006" key="3">
    <source>
        <dbReference type="Google" id="ProtNLM"/>
    </source>
</evidence>
<dbReference type="Proteomes" id="UP000653477">
    <property type="component" value="Unassembled WGS sequence"/>
</dbReference>
<organism evidence="1 2">
    <name type="scientific">Porphyromonas pasteri</name>
    <dbReference type="NCBI Taxonomy" id="1583331"/>
    <lineage>
        <taxon>Bacteria</taxon>
        <taxon>Pseudomonadati</taxon>
        <taxon>Bacteroidota</taxon>
        <taxon>Bacteroidia</taxon>
        <taxon>Bacteroidales</taxon>
        <taxon>Porphyromonadaceae</taxon>
        <taxon>Porphyromonas</taxon>
    </lineage>
</organism>
<gene>
    <name evidence="1" type="ORF">GCM10007088_11620</name>
</gene>
<reference evidence="2" key="1">
    <citation type="journal article" date="2019" name="Int. J. Syst. Evol. Microbiol.">
        <title>The Global Catalogue of Microorganisms (GCM) 10K type strain sequencing project: providing services to taxonomists for standard genome sequencing and annotation.</title>
        <authorList>
            <consortium name="The Broad Institute Genomics Platform"/>
            <consortium name="The Broad Institute Genome Sequencing Center for Infectious Disease"/>
            <person name="Wu L."/>
            <person name="Ma J."/>
        </authorList>
    </citation>
    <scope>NUCLEOTIDE SEQUENCE [LARGE SCALE GENOMIC DNA]</scope>
    <source>
        <strain evidence="2">JCM 30531</strain>
    </source>
</reference>
<evidence type="ECO:0000313" key="1">
    <source>
        <dbReference type="EMBL" id="GGM54570.1"/>
    </source>
</evidence>
<dbReference type="Pfam" id="PF14281">
    <property type="entry name" value="PDDEXK_4"/>
    <property type="match status" value="1"/>
</dbReference>
<dbReference type="RefSeq" id="WP_188808129.1">
    <property type="nucleotide sequence ID" value="NZ_BMPU01000003.1"/>
</dbReference>
<keyword evidence="2" id="KW-1185">Reference proteome</keyword>
<sequence>METKRNFFDLLSLADVERVHSAVIGWLLSEECEALTKEERSAVLNSLFGLPKDRGIYTKAEMRLEWENIDILWITESESYGEECWVLENKIKSSQHSNQLQKYQGIVKKQFDGVGQHYTYLTVIGEPAKKIQGGSEYHNYTYGCLVKELEAYFSDAQSARNADWIIANEYFKAIQQMTKVTETFLSAPANFRRVFEDGNKGMETKFKGYEGKTLNDDEMYIASRGLETLMQKYYLFDVIKEVVEELNDPRIKSWHVDESRGNADMGFHFENYFGRKNDDHGDHFDIAFQAGTFKFAVSYMYWKPETSQESVKRSFREGWEDIFSALKKEYKCTQINRGKSRSRIAVCYPICIEKEEGEVTKKWYELPRQKFVSILKSEVMKALEMRSKAIRMYEEKMKTKGE</sequence>